<keyword evidence="3" id="KW-1185">Reference proteome</keyword>
<gene>
    <name evidence="2" type="ORF">K470DRAFT_296371</name>
</gene>
<feature type="region of interest" description="Disordered" evidence="1">
    <location>
        <begin position="95"/>
        <end position="139"/>
    </location>
</feature>
<dbReference type="OrthoDB" id="5371646at2759"/>
<feature type="compositionally biased region" description="Basic and acidic residues" evidence="1">
    <location>
        <begin position="281"/>
        <end position="294"/>
    </location>
</feature>
<dbReference type="AlphaFoldDB" id="A0A6A7BUT9"/>
<proteinExistence type="predicted"/>
<protein>
    <recommendedName>
        <fullName evidence="4">Myb-like domain-containing protein</fullName>
    </recommendedName>
</protein>
<evidence type="ECO:0008006" key="4">
    <source>
        <dbReference type="Google" id="ProtNLM"/>
    </source>
</evidence>
<evidence type="ECO:0000313" key="3">
    <source>
        <dbReference type="Proteomes" id="UP000799421"/>
    </source>
</evidence>
<evidence type="ECO:0000256" key="1">
    <source>
        <dbReference type="SAM" id="MobiDB-lite"/>
    </source>
</evidence>
<sequence>MGDPSPWTNHEKNELLAEIIKVSEPHPTKLFDFIVYHQIQPRWPDTPLPRGRTLYQCQTIYDEFVRRFPGTAPSHVHAAPYQGWVPSNPYKFPGHADPSLSGGREIRPKPLPPQHTPPLASEPLNKRKRGRPTKLEAQAKASVAEAAAAAAAAAAAQEQSLTTLHSQPRSGYMASQSSSLYAPSAAVAGGPAVRSPSASKMPISAVLTPQPSDLSVDHGSPSGKRRRTRFSRSSPEGSLRSHRPGGSSTYQSPYVDEEAEVVVKPASALGIIQSDRGASQKKPETQSTEPHEPEPPPDPLTQHSSF</sequence>
<feature type="region of interest" description="Disordered" evidence="1">
    <location>
        <begin position="206"/>
        <end position="306"/>
    </location>
</feature>
<dbReference type="EMBL" id="MU006009">
    <property type="protein sequence ID" value="KAF2858489.1"/>
    <property type="molecule type" value="Genomic_DNA"/>
</dbReference>
<accession>A0A6A7BUT9</accession>
<dbReference type="Proteomes" id="UP000799421">
    <property type="component" value="Unassembled WGS sequence"/>
</dbReference>
<evidence type="ECO:0000313" key="2">
    <source>
        <dbReference type="EMBL" id="KAF2858489.1"/>
    </source>
</evidence>
<name>A0A6A7BUT9_9PEZI</name>
<organism evidence="2 3">
    <name type="scientific">Piedraia hortae CBS 480.64</name>
    <dbReference type="NCBI Taxonomy" id="1314780"/>
    <lineage>
        <taxon>Eukaryota</taxon>
        <taxon>Fungi</taxon>
        <taxon>Dikarya</taxon>
        <taxon>Ascomycota</taxon>
        <taxon>Pezizomycotina</taxon>
        <taxon>Dothideomycetes</taxon>
        <taxon>Dothideomycetidae</taxon>
        <taxon>Capnodiales</taxon>
        <taxon>Piedraiaceae</taxon>
        <taxon>Piedraia</taxon>
    </lineage>
</organism>
<reference evidence="2" key="1">
    <citation type="journal article" date="2020" name="Stud. Mycol.">
        <title>101 Dothideomycetes genomes: a test case for predicting lifestyles and emergence of pathogens.</title>
        <authorList>
            <person name="Haridas S."/>
            <person name="Albert R."/>
            <person name="Binder M."/>
            <person name="Bloem J."/>
            <person name="Labutti K."/>
            <person name="Salamov A."/>
            <person name="Andreopoulos B."/>
            <person name="Baker S."/>
            <person name="Barry K."/>
            <person name="Bills G."/>
            <person name="Bluhm B."/>
            <person name="Cannon C."/>
            <person name="Castanera R."/>
            <person name="Culley D."/>
            <person name="Daum C."/>
            <person name="Ezra D."/>
            <person name="Gonzalez J."/>
            <person name="Henrissat B."/>
            <person name="Kuo A."/>
            <person name="Liang C."/>
            <person name="Lipzen A."/>
            <person name="Lutzoni F."/>
            <person name="Magnuson J."/>
            <person name="Mondo S."/>
            <person name="Nolan M."/>
            <person name="Ohm R."/>
            <person name="Pangilinan J."/>
            <person name="Park H.-J."/>
            <person name="Ramirez L."/>
            <person name="Alfaro M."/>
            <person name="Sun H."/>
            <person name="Tritt A."/>
            <person name="Yoshinaga Y."/>
            <person name="Zwiers L.-H."/>
            <person name="Turgeon B."/>
            <person name="Goodwin S."/>
            <person name="Spatafora J."/>
            <person name="Crous P."/>
            <person name="Grigoriev I."/>
        </authorList>
    </citation>
    <scope>NUCLEOTIDE SEQUENCE</scope>
    <source>
        <strain evidence="2">CBS 480.64</strain>
    </source>
</reference>